<dbReference type="AlphaFoldDB" id="A0A8D8QHF6"/>
<reference evidence="1" key="1">
    <citation type="submission" date="2021-05" db="EMBL/GenBank/DDBJ databases">
        <authorList>
            <person name="Alioto T."/>
            <person name="Alioto T."/>
            <person name="Gomez Garrido J."/>
        </authorList>
    </citation>
    <scope>NUCLEOTIDE SEQUENCE</scope>
</reference>
<dbReference type="EMBL" id="HBUF01078312">
    <property type="protein sequence ID" value="CAG6631941.1"/>
    <property type="molecule type" value="Transcribed_RNA"/>
</dbReference>
<sequence>MIPELDIPVKRVSSRTELQTHGKSHHNMSEFCAVEFPEDSWMLIFLTEDTPKSPGNIEAPVILVDCTTVTTCAGFAEYPTSSSQVRGNVRILGQIFVDYKHT</sequence>
<evidence type="ECO:0000313" key="1">
    <source>
        <dbReference type="EMBL" id="CAG6631941.1"/>
    </source>
</evidence>
<accession>A0A8D8QHF6</accession>
<protein>
    <submittedName>
        <fullName evidence="1">Uncharacterized protein</fullName>
    </submittedName>
</protein>
<organism evidence="1">
    <name type="scientific">Cacopsylla melanoneura</name>
    <dbReference type="NCBI Taxonomy" id="428564"/>
    <lineage>
        <taxon>Eukaryota</taxon>
        <taxon>Metazoa</taxon>
        <taxon>Ecdysozoa</taxon>
        <taxon>Arthropoda</taxon>
        <taxon>Hexapoda</taxon>
        <taxon>Insecta</taxon>
        <taxon>Pterygota</taxon>
        <taxon>Neoptera</taxon>
        <taxon>Paraneoptera</taxon>
        <taxon>Hemiptera</taxon>
        <taxon>Sternorrhyncha</taxon>
        <taxon>Psylloidea</taxon>
        <taxon>Psyllidae</taxon>
        <taxon>Psyllinae</taxon>
        <taxon>Cacopsylla</taxon>
    </lineage>
</organism>
<name>A0A8D8QHF6_9HEMI</name>
<proteinExistence type="predicted"/>
<dbReference type="EMBL" id="HBUF01078315">
    <property type="protein sequence ID" value="CAG6631952.1"/>
    <property type="molecule type" value="Transcribed_RNA"/>
</dbReference>